<feature type="non-terminal residue" evidence="4">
    <location>
        <position position="1"/>
    </location>
</feature>
<evidence type="ECO:0000259" key="2">
    <source>
        <dbReference type="PROSITE" id="PS50927"/>
    </source>
</evidence>
<dbReference type="InParanoid" id="A0A6I9QJR6"/>
<name>A0A6I9QJR6_ELAGV</name>
<protein>
    <submittedName>
        <fullName evidence="4">G-type lectin S-receptor-like serine/threonine-protein kinase LECRK2</fullName>
    </submittedName>
</protein>
<feature type="domain" description="Bulb-type lectin" evidence="2">
    <location>
        <begin position="1"/>
        <end position="90"/>
    </location>
</feature>
<reference evidence="4" key="1">
    <citation type="submission" date="2025-08" db="UniProtKB">
        <authorList>
            <consortium name="RefSeq"/>
        </authorList>
    </citation>
    <scope>IDENTIFICATION</scope>
</reference>
<dbReference type="AlphaFoldDB" id="A0A6I9QJR6"/>
<keyword evidence="3" id="KW-1185">Reference proteome</keyword>
<dbReference type="PROSITE" id="PS50927">
    <property type="entry name" value="BULB_LECTIN"/>
    <property type="match status" value="1"/>
</dbReference>
<dbReference type="SUPFAM" id="SSF51110">
    <property type="entry name" value="alpha-D-mannose-specific plant lectins"/>
    <property type="match status" value="1"/>
</dbReference>
<evidence type="ECO:0000313" key="4">
    <source>
        <dbReference type="RefSeq" id="XP_010910602.1"/>
    </source>
</evidence>
<gene>
    <name evidence="4" type="primary">LOC105036544</name>
</gene>
<dbReference type="InterPro" id="IPR051343">
    <property type="entry name" value="G-type_lectin_kinases/EP1-like"/>
</dbReference>
<dbReference type="GO" id="GO:0051707">
    <property type="term" value="P:response to other organism"/>
    <property type="evidence" value="ECO:0007669"/>
    <property type="project" value="UniProtKB-ARBA"/>
</dbReference>
<proteinExistence type="predicted"/>
<keyword evidence="1" id="KW-0732">Signal</keyword>
<evidence type="ECO:0000256" key="1">
    <source>
        <dbReference type="ARBA" id="ARBA00022729"/>
    </source>
</evidence>
<dbReference type="Pfam" id="PF01453">
    <property type="entry name" value="B_lectin"/>
    <property type="match status" value="1"/>
</dbReference>
<dbReference type="PANTHER" id="PTHR47976:SF7">
    <property type="entry name" value="RECEPTOR-LIKE SERINE_THREONINE-PROTEIN KINASE"/>
    <property type="match status" value="1"/>
</dbReference>
<dbReference type="InterPro" id="IPR036426">
    <property type="entry name" value="Bulb-type_lectin_dom_sf"/>
</dbReference>
<accession>A0A6I9QJR6</accession>
<organism evidence="3 4">
    <name type="scientific">Elaeis guineensis var. tenera</name>
    <name type="common">Oil palm</name>
    <dbReference type="NCBI Taxonomy" id="51953"/>
    <lineage>
        <taxon>Eukaryota</taxon>
        <taxon>Viridiplantae</taxon>
        <taxon>Streptophyta</taxon>
        <taxon>Embryophyta</taxon>
        <taxon>Tracheophyta</taxon>
        <taxon>Spermatophyta</taxon>
        <taxon>Magnoliopsida</taxon>
        <taxon>Liliopsida</taxon>
        <taxon>Arecaceae</taxon>
        <taxon>Arecoideae</taxon>
        <taxon>Cocoseae</taxon>
        <taxon>Elaeidinae</taxon>
        <taxon>Elaeis</taxon>
    </lineage>
</organism>
<dbReference type="Gene3D" id="2.90.10.10">
    <property type="entry name" value="Bulb-type lectin domain"/>
    <property type="match status" value="2"/>
</dbReference>
<evidence type="ECO:0000313" key="3">
    <source>
        <dbReference type="Proteomes" id="UP000504607"/>
    </source>
</evidence>
<sequence length="192" mass="20785">GTGFSIGIWLVASPENSSAVWIANQGDPPVTKDDALKLTDEGLKLLLQHSEGRLISNISTSTDAFSASMLDSGNFVIYDSNFNVIWQTFNHPTDTIMAGQVLLAGSELVSSLSGTNHSSGNFHLIMQNDGNLVLYPVASPDTPGDAYWVSRTNGDGYLNKRDDTSVSCNAWRGWDLPVIFSRSRVKHTTGFS</sequence>
<dbReference type="RefSeq" id="XP_010910602.1">
    <property type="nucleotide sequence ID" value="XM_010912300.1"/>
</dbReference>
<dbReference type="OrthoDB" id="758220at2759"/>
<dbReference type="PANTHER" id="PTHR47976">
    <property type="entry name" value="G-TYPE LECTIN S-RECEPTOR-LIKE SERINE/THREONINE-PROTEIN KINASE SD2-5"/>
    <property type="match status" value="1"/>
</dbReference>
<dbReference type="InterPro" id="IPR001480">
    <property type="entry name" value="Bulb-type_lectin_dom"/>
</dbReference>
<dbReference type="Proteomes" id="UP000504607">
    <property type="component" value="Unplaced"/>
</dbReference>